<dbReference type="Gene3D" id="1.10.10.10">
    <property type="entry name" value="Winged helix-like DNA-binding domain superfamily/Winged helix DNA-binding domain"/>
    <property type="match status" value="1"/>
</dbReference>
<proteinExistence type="predicted"/>
<sequence>MERGVPIRAISRGLSVLTTVNRDGPISMMDIARAAQVPYPTACRIIQTLLHEGMVEKEPHRKRYRVTSLVQTLSTGYQTEDMLVSAAREHIETLCQELSWPISIATRVGTRMMVRDSTHKMTSLTFSHYFPGYTLPIAECATGKVHLAFCDDEEREAILEGLKAIETESSHMGLVLMGDDYMLTKIRKDGYAMQIRNVYNADPGKTSSIAVPLFDGNDQLIGSLALIFFASAMNGDEAVAKYLKPMQDTARAIGSSMRAATSAAA</sequence>
<dbReference type="SUPFAM" id="SSF46785">
    <property type="entry name" value="Winged helix' DNA-binding domain"/>
    <property type="match status" value="1"/>
</dbReference>
<keyword evidence="2" id="KW-0238">DNA-binding</keyword>
<reference evidence="6 7" key="1">
    <citation type="submission" date="2020-06" db="EMBL/GenBank/DDBJ databases">
        <title>Altererythrobacter lutimaris sp. nov., a marine bacterium isolated from a tidal flat.</title>
        <authorList>
            <person name="Kim D."/>
            <person name="Yoo Y."/>
            <person name="Kim J.-J."/>
        </authorList>
    </citation>
    <scope>NUCLEOTIDE SEQUENCE [LARGE SCALE GENOMIC DNA]</scope>
    <source>
        <strain evidence="6 7">JGD-16</strain>
    </source>
</reference>
<feature type="domain" description="IclR-ED" evidence="5">
    <location>
        <begin position="69"/>
        <end position="259"/>
    </location>
</feature>
<evidence type="ECO:0000259" key="4">
    <source>
        <dbReference type="PROSITE" id="PS51077"/>
    </source>
</evidence>
<evidence type="ECO:0000256" key="3">
    <source>
        <dbReference type="ARBA" id="ARBA00023163"/>
    </source>
</evidence>
<keyword evidence="3" id="KW-0804">Transcription</keyword>
<dbReference type="Pfam" id="PF01614">
    <property type="entry name" value="IclR_C"/>
    <property type="match status" value="1"/>
</dbReference>
<name>A0A850H6L2_9SPHN</name>
<evidence type="ECO:0000313" key="7">
    <source>
        <dbReference type="Proteomes" id="UP000546031"/>
    </source>
</evidence>
<evidence type="ECO:0000256" key="2">
    <source>
        <dbReference type="ARBA" id="ARBA00023125"/>
    </source>
</evidence>
<dbReference type="Pfam" id="PF09339">
    <property type="entry name" value="HTH_IclR"/>
    <property type="match status" value="1"/>
</dbReference>
<keyword evidence="7" id="KW-1185">Reference proteome</keyword>
<dbReference type="GO" id="GO:0003700">
    <property type="term" value="F:DNA-binding transcription factor activity"/>
    <property type="evidence" value="ECO:0007669"/>
    <property type="project" value="TreeGrafter"/>
</dbReference>
<dbReference type="GO" id="GO:0045892">
    <property type="term" value="P:negative regulation of DNA-templated transcription"/>
    <property type="evidence" value="ECO:0007669"/>
    <property type="project" value="TreeGrafter"/>
</dbReference>
<dbReference type="InterPro" id="IPR029016">
    <property type="entry name" value="GAF-like_dom_sf"/>
</dbReference>
<dbReference type="Proteomes" id="UP000546031">
    <property type="component" value="Unassembled WGS sequence"/>
</dbReference>
<organism evidence="6 7">
    <name type="scientific">Altererythrobacter lutimaris</name>
    <dbReference type="NCBI Taxonomy" id="2743979"/>
    <lineage>
        <taxon>Bacteria</taxon>
        <taxon>Pseudomonadati</taxon>
        <taxon>Pseudomonadota</taxon>
        <taxon>Alphaproteobacteria</taxon>
        <taxon>Sphingomonadales</taxon>
        <taxon>Erythrobacteraceae</taxon>
        <taxon>Altererythrobacter</taxon>
    </lineage>
</organism>
<accession>A0A850H6L2</accession>
<evidence type="ECO:0000256" key="1">
    <source>
        <dbReference type="ARBA" id="ARBA00023015"/>
    </source>
</evidence>
<dbReference type="PANTHER" id="PTHR30136">
    <property type="entry name" value="HELIX-TURN-HELIX TRANSCRIPTIONAL REGULATOR, ICLR FAMILY"/>
    <property type="match status" value="1"/>
</dbReference>
<dbReference type="Gene3D" id="3.30.450.40">
    <property type="match status" value="1"/>
</dbReference>
<dbReference type="InterPro" id="IPR050707">
    <property type="entry name" value="HTH_MetabolicPath_Reg"/>
</dbReference>
<dbReference type="PROSITE" id="PS51077">
    <property type="entry name" value="HTH_ICLR"/>
    <property type="match status" value="1"/>
</dbReference>
<dbReference type="PANTHER" id="PTHR30136:SF23">
    <property type="entry name" value="DNA-BINDING TRANSCRIPTIONAL ACTIVATOR MHPR"/>
    <property type="match status" value="1"/>
</dbReference>
<dbReference type="InterPro" id="IPR014757">
    <property type="entry name" value="Tscrpt_reg_IclR_C"/>
</dbReference>
<dbReference type="RefSeq" id="WP_176271838.1">
    <property type="nucleotide sequence ID" value="NZ_JABWTA010000001.1"/>
</dbReference>
<dbReference type="InterPro" id="IPR036390">
    <property type="entry name" value="WH_DNA-bd_sf"/>
</dbReference>
<feature type="domain" description="HTH iclR-type" evidence="4">
    <location>
        <begin position="7"/>
        <end position="68"/>
    </location>
</feature>
<dbReference type="SMART" id="SM00346">
    <property type="entry name" value="HTH_ICLR"/>
    <property type="match status" value="1"/>
</dbReference>
<dbReference type="EMBL" id="JABWTA010000001">
    <property type="protein sequence ID" value="NVE93473.1"/>
    <property type="molecule type" value="Genomic_DNA"/>
</dbReference>
<gene>
    <name evidence="6" type="ORF">HUO12_01025</name>
</gene>
<evidence type="ECO:0000259" key="5">
    <source>
        <dbReference type="PROSITE" id="PS51078"/>
    </source>
</evidence>
<dbReference type="InterPro" id="IPR036388">
    <property type="entry name" value="WH-like_DNA-bd_sf"/>
</dbReference>
<evidence type="ECO:0000313" key="6">
    <source>
        <dbReference type="EMBL" id="NVE93473.1"/>
    </source>
</evidence>
<dbReference type="InterPro" id="IPR005471">
    <property type="entry name" value="Tscrpt_reg_IclR_N"/>
</dbReference>
<dbReference type="SUPFAM" id="SSF55781">
    <property type="entry name" value="GAF domain-like"/>
    <property type="match status" value="1"/>
</dbReference>
<dbReference type="GO" id="GO:0003677">
    <property type="term" value="F:DNA binding"/>
    <property type="evidence" value="ECO:0007669"/>
    <property type="project" value="UniProtKB-KW"/>
</dbReference>
<comment type="caution">
    <text evidence="6">The sequence shown here is derived from an EMBL/GenBank/DDBJ whole genome shotgun (WGS) entry which is preliminary data.</text>
</comment>
<keyword evidence="1" id="KW-0805">Transcription regulation</keyword>
<dbReference type="PROSITE" id="PS51078">
    <property type="entry name" value="ICLR_ED"/>
    <property type="match status" value="1"/>
</dbReference>
<protein>
    <submittedName>
        <fullName evidence="6">Helix-turn-helix domain-containing protein</fullName>
    </submittedName>
</protein>
<dbReference type="AlphaFoldDB" id="A0A850H6L2"/>